<feature type="transmembrane region" description="Helical" evidence="2">
    <location>
        <begin position="484"/>
        <end position="504"/>
    </location>
</feature>
<sequence>MTSPAASPAAPALHPLALGGRRLVLATVAVVALVAALLLALALPAGAATSGNEITRYDVEVDLARDGTMDVVLDLDFDFGDDPGRGPYLTFPTSMRFDDDSDRVFAYSNVTARSDDPAAAPDDVNLEEESGWLQVRIGDEDVDDVEGVHRYRITYTVRGLVNGTSTTGGDDELFWNVLSDTAIPVGDLSVTVRGPADLTGIECVTGPRGARNPCDDARADGSTATYALGALPEGQALTVLAQFPAGTFRDVEPVLRERWQLGKAFSLTPWTGVATAAVLLVGLGVALGRVRQRGRDARYLHQVPGTTPEPGSGGVASVGLGSSSREMPIAVHLAPPAGFRPGQLGTLVDERADPHDVTATLVDLAVRGYLRIEEIEPGRSGAAEGEDGSERESEDGEVDEDTTADATGLASSWRLIRERAPDDALVPYERALLEAVFTDRSRVSLTQLRATFASSMSAVQRLLYEDVTARGWFRGNPSAVRRNWYVTGTVLTLVGLLLTFFLAVLTRWGLVGLAVLVVGVVVLAVAHAAPARTAEGTAVLSQTLGFKQYLATADPDRLRIAAGEDLFSQYLPYAIAFGITEQWAGVFQEAAARGASVPAPTWYAGASGYNPALFWAAGGFGQSVDQFSEAATQSISAPTPGTTGSSGSGSFSGGGVGGGSVGGW</sequence>
<evidence type="ECO:0000256" key="1">
    <source>
        <dbReference type="SAM" id="MobiDB-lite"/>
    </source>
</evidence>
<keyword evidence="2" id="KW-1133">Transmembrane helix</keyword>
<dbReference type="EMBL" id="JABCJJ010000021">
    <property type="protein sequence ID" value="NMR20988.1"/>
    <property type="molecule type" value="Genomic_DNA"/>
</dbReference>
<dbReference type="PROSITE" id="PS51318">
    <property type="entry name" value="TAT"/>
    <property type="match status" value="1"/>
</dbReference>
<name>A0A7Y0QIA5_CELFI</name>
<dbReference type="InterPro" id="IPR006311">
    <property type="entry name" value="TAT_signal"/>
</dbReference>
<dbReference type="RefSeq" id="WP_169325367.1">
    <property type="nucleotide sequence ID" value="NZ_JABCJJ010000021.1"/>
</dbReference>
<comment type="caution">
    <text evidence="5">The sequence shown here is derived from an EMBL/GenBank/DDBJ whole genome shotgun (WGS) entry which is preliminary data.</text>
</comment>
<keyword evidence="2" id="KW-0472">Membrane</keyword>
<feature type="compositionally biased region" description="Gly residues" evidence="1">
    <location>
        <begin position="644"/>
        <end position="664"/>
    </location>
</feature>
<evidence type="ECO:0000313" key="6">
    <source>
        <dbReference type="Proteomes" id="UP000562124"/>
    </source>
</evidence>
<feature type="region of interest" description="Disordered" evidence="1">
    <location>
        <begin position="631"/>
        <end position="664"/>
    </location>
</feature>
<evidence type="ECO:0000259" key="4">
    <source>
        <dbReference type="Pfam" id="PF20990"/>
    </source>
</evidence>
<dbReference type="Pfam" id="PF20990">
    <property type="entry name" value="DUF2207_C"/>
    <property type="match status" value="1"/>
</dbReference>
<keyword evidence="6" id="KW-1185">Reference proteome</keyword>
<feature type="domain" description="DUF2207" evidence="3">
    <location>
        <begin position="53"/>
        <end position="243"/>
    </location>
</feature>
<feature type="domain" description="Predicted membrane protein YciQ-like C-terminal" evidence="4">
    <location>
        <begin position="334"/>
        <end position="585"/>
    </location>
</feature>
<dbReference type="AlphaFoldDB" id="A0A7Y0QIA5"/>
<feature type="transmembrane region" description="Helical" evidence="2">
    <location>
        <begin position="510"/>
        <end position="529"/>
    </location>
</feature>
<dbReference type="Proteomes" id="UP000562124">
    <property type="component" value="Unassembled WGS sequence"/>
</dbReference>
<evidence type="ECO:0000256" key="2">
    <source>
        <dbReference type="SAM" id="Phobius"/>
    </source>
</evidence>
<reference evidence="5 6" key="1">
    <citation type="submission" date="2020-04" db="EMBL/GenBank/DDBJ databases">
        <title>Sequencing and Assembly of C. fimi.</title>
        <authorList>
            <person name="Ramsey A.R."/>
        </authorList>
    </citation>
    <scope>NUCLEOTIDE SEQUENCE [LARGE SCALE GENOMIC DNA]</scope>
    <source>
        <strain evidence="5 6">SB</strain>
    </source>
</reference>
<feature type="region of interest" description="Disordered" evidence="1">
    <location>
        <begin position="377"/>
        <end position="404"/>
    </location>
</feature>
<accession>A0A7Y0QIA5</accession>
<proteinExistence type="predicted"/>
<gene>
    <name evidence="5" type="ORF">HIR71_12290</name>
</gene>
<protein>
    <submittedName>
        <fullName evidence="5">DUF2207 domain-containing protein</fullName>
    </submittedName>
</protein>
<feature type="region of interest" description="Disordered" evidence="1">
    <location>
        <begin position="301"/>
        <end position="320"/>
    </location>
</feature>
<dbReference type="InterPro" id="IPR048389">
    <property type="entry name" value="YciQ-like_C"/>
</dbReference>
<feature type="transmembrane region" description="Helical" evidence="2">
    <location>
        <begin position="267"/>
        <end position="288"/>
    </location>
</feature>
<dbReference type="Pfam" id="PF09972">
    <property type="entry name" value="DUF2207"/>
    <property type="match status" value="1"/>
</dbReference>
<evidence type="ECO:0000313" key="5">
    <source>
        <dbReference type="EMBL" id="NMR20988.1"/>
    </source>
</evidence>
<dbReference type="InterPro" id="IPR018702">
    <property type="entry name" value="DUF2207"/>
</dbReference>
<feature type="compositionally biased region" description="Polar residues" evidence="1">
    <location>
        <begin position="631"/>
        <end position="640"/>
    </location>
</feature>
<feature type="compositionally biased region" description="Acidic residues" evidence="1">
    <location>
        <begin position="384"/>
        <end position="403"/>
    </location>
</feature>
<organism evidence="5 6">
    <name type="scientific">Cellulomonas fimi</name>
    <dbReference type="NCBI Taxonomy" id="1708"/>
    <lineage>
        <taxon>Bacteria</taxon>
        <taxon>Bacillati</taxon>
        <taxon>Actinomycetota</taxon>
        <taxon>Actinomycetes</taxon>
        <taxon>Micrococcales</taxon>
        <taxon>Cellulomonadaceae</taxon>
        <taxon>Cellulomonas</taxon>
    </lineage>
</organism>
<evidence type="ECO:0000259" key="3">
    <source>
        <dbReference type="Pfam" id="PF09972"/>
    </source>
</evidence>
<keyword evidence="2" id="KW-0812">Transmembrane</keyword>